<comment type="caution">
    <text evidence="2">The sequence shown here is derived from an EMBL/GenBank/DDBJ whole genome shotgun (WGS) entry which is preliminary data.</text>
</comment>
<reference evidence="2" key="1">
    <citation type="journal article" date="2020" name="mSystems">
        <title>Genome- and Community-Level Interaction Insights into Carbon Utilization and Element Cycling Functions of Hydrothermarchaeota in Hydrothermal Sediment.</title>
        <authorList>
            <person name="Zhou Z."/>
            <person name="Liu Y."/>
            <person name="Xu W."/>
            <person name="Pan J."/>
            <person name="Luo Z.H."/>
            <person name="Li M."/>
        </authorList>
    </citation>
    <scope>NUCLEOTIDE SEQUENCE [LARGE SCALE GENOMIC DNA]</scope>
    <source>
        <strain evidence="2">SpSt-418</strain>
    </source>
</reference>
<dbReference type="EMBL" id="DSRU01000266">
    <property type="protein sequence ID" value="HFM99692.1"/>
    <property type="molecule type" value="Genomic_DNA"/>
</dbReference>
<evidence type="ECO:0000256" key="1">
    <source>
        <dbReference type="SAM" id="SignalP"/>
    </source>
</evidence>
<evidence type="ECO:0000313" key="2">
    <source>
        <dbReference type="EMBL" id="HFM99692.1"/>
    </source>
</evidence>
<proteinExistence type="predicted"/>
<feature type="chain" id="PRO_5028467413" evidence="1">
    <location>
        <begin position="17"/>
        <end position="312"/>
    </location>
</feature>
<sequence length="312" mass="35239">MWVLMLLVLVTQAAGAQHPPSQRTQRLPFQKKQITLKSPTNYEKRILRIDPKTGQAIYYDPKPWVELLDAKSGRYALKWIGYDGKEKTIFYQRPDAIDAVVSASVSKTASGQYLYTYSIQNLPSSGQHLTTFAIQTFASDVKPKPIGNVYIGRISKNIKEMKDGNWIGFGLSGFKPAVVPGRNIELRLESSAPPGLVECRITGGVQGMKGVGEEMPEELESILPRYEAWPSGYTIGPVDNLKNLSPSERINYIRKLLPQFQRLGWITGDARRWYEQNLMADNLENIYKRTDQDLKTGDITTEVFAIIQGMRH</sequence>
<name>A0A7C3PF51_9CYAN</name>
<keyword evidence="1" id="KW-0732">Signal</keyword>
<feature type="signal peptide" evidence="1">
    <location>
        <begin position="1"/>
        <end position="16"/>
    </location>
</feature>
<accession>A0A7C3PF51</accession>
<dbReference type="AlphaFoldDB" id="A0A7C3PF51"/>
<organism evidence="2">
    <name type="scientific">Oscillatoriales cyanobacterium SpSt-418</name>
    <dbReference type="NCBI Taxonomy" id="2282169"/>
    <lineage>
        <taxon>Bacteria</taxon>
        <taxon>Bacillati</taxon>
        <taxon>Cyanobacteriota</taxon>
        <taxon>Cyanophyceae</taxon>
        <taxon>Oscillatoriophycideae</taxon>
        <taxon>Oscillatoriales</taxon>
    </lineage>
</organism>
<gene>
    <name evidence="2" type="ORF">ENR64_18430</name>
</gene>
<protein>
    <submittedName>
        <fullName evidence="2">Uncharacterized protein</fullName>
    </submittedName>
</protein>